<accession>A0A511N512</accession>
<dbReference type="EMBL" id="BJXB01000016">
    <property type="protein sequence ID" value="GEM47935.1"/>
    <property type="molecule type" value="Genomic_DNA"/>
</dbReference>
<comment type="caution">
    <text evidence="1">The sequence shown here is derived from an EMBL/GenBank/DDBJ whole genome shotgun (WGS) entry which is preliminary data.</text>
</comment>
<gene>
    <name evidence="1" type="ORF">DC3_35700</name>
</gene>
<organism evidence="1 2">
    <name type="scientific">Deinococcus cellulosilyticus (strain DSM 18568 / NBRC 106333 / KACC 11606 / 5516J-15)</name>
    <dbReference type="NCBI Taxonomy" id="1223518"/>
    <lineage>
        <taxon>Bacteria</taxon>
        <taxon>Thermotogati</taxon>
        <taxon>Deinococcota</taxon>
        <taxon>Deinococci</taxon>
        <taxon>Deinococcales</taxon>
        <taxon>Deinococcaceae</taxon>
        <taxon>Deinococcus</taxon>
    </lineage>
</organism>
<keyword evidence="2" id="KW-1185">Reference proteome</keyword>
<reference evidence="1 2" key="1">
    <citation type="submission" date="2019-07" db="EMBL/GenBank/DDBJ databases">
        <title>Whole genome shotgun sequence of Deinococcus cellulosilyticus NBRC 106333.</title>
        <authorList>
            <person name="Hosoyama A."/>
            <person name="Uohara A."/>
            <person name="Ohji S."/>
            <person name="Ichikawa N."/>
        </authorList>
    </citation>
    <scope>NUCLEOTIDE SEQUENCE [LARGE SCALE GENOMIC DNA]</scope>
    <source>
        <strain evidence="1 2">NBRC 106333</strain>
    </source>
</reference>
<proteinExistence type="predicted"/>
<sequence>MWRVRWVVTVLLLGFAQAQMVLDFDRGDSKTHQTTQQVLSKSQYLKNVVRHFNDGLKLPQKITLQFLSCKQENAFYDPKKNLIQMCYELIDTYGRLEGTGKNSEKQLLNATLFTLVHEIGHALIDQLKLPATGREEDAVDQFATLALIALEDEDALLSGLLQFTFEASEETRQLDFGFADAHALGAQRLYNLVCLMYGSDKKAYRDLPKQFKIPENRLAQCAEEHQDALYAWSTLLKPHLKDLKKPLF</sequence>
<dbReference type="AlphaFoldDB" id="A0A511N512"/>
<evidence type="ECO:0000313" key="2">
    <source>
        <dbReference type="Proteomes" id="UP000321306"/>
    </source>
</evidence>
<evidence type="ECO:0000313" key="1">
    <source>
        <dbReference type="EMBL" id="GEM47935.1"/>
    </source>
</evidence>
<dbReference type="Pfam" id="PF14247">
    <property type="entry name" value="DUF4344"/>
    <property type="match status" value="1"/>
</dbReference>
<name>A0A511N512_DEIC1</name>
<dbReference type="Proteomes" id="UP000321306">
    <property type="component" value="Unassembled WGS sequence"/>
</dbReference>
<protein>
    <submittedName>
        <fullName evidence="1">Uncharacterized protein</fullName>
    </submittedName>
</protein>
<dbReference type="InterPro" id="IPR025644">
    <property type="entry name" value="DUF4344"/>
</dbReference>